<evidence type="ECO:0000313" key="6">
    <source>
        <dbReference type="Proteomes" id="UP000515856"/>
    </source>
</evidence>
<evidence type="ECO:0000259" key="4">
    <source>
        <dbReference type="PROSITE" id="PS51677"/>
    </source>
</evidence>
<feature type="domain" description="NodB homology" evidence="4">
    <location>
        <begin position="252"/>
        <end position="427"/>
    </location>
</feature>
<keyword evidence="2" id="KW-0378">Hydrolase</keyword>
<feature type="transmembrane region" description="Helical" evidence="3">
    <location>
        <begin position="20"/>
        <end position="39"/>
    </location>
</feature>
<dbReference type="RefSeq" id="WP_117452911.1">
    <property type="nucleotide sequence ID" value="NZ_CP060636.1"/>
</dbReference>
<protein>
    <submittedName>
        <fullName evidence="5">Polysaccharide deacetylase family protein</fullName>
    </submittedName>
</protein>
<keyword evidence="3" id="KW-0472">Membrane</keyword>
<accession>A0A7G9GP12</accession>
<dbReference type="EMBL" id="CP060636">
    <property type="protein sequence ID" value="QNM12544.1"/>
    <property type="molecule type" value="Genomic_DNA"/>
</dbReference>
<proteinExistence type="predicted"/>
<evidence type="ECO:0000256" key="3">
    <source>
        <dbReference type="SAM" id="Phobius"/>
    </source>
</evidence>
<name>A0A7G9GP12_9FIRM</name>
<dbReference type="PROSITE" id="PS51677">
    <property type="entry name" value="NODB"/>
    <property type="match status" value="1"/>
</dbReference>
<keyword evidence="1" id="KW-0479">Metal-binding</keyword>
<dbReference type="GO" id="GO:0046872">
    <property type="term" value="F:metal ion binding"/>
    <property type="evidence" value="ECO:0007669"/>
    <property type="project" value="UniProtKB-KW"/>
</dbReference>
<sequence length="457" mass="52662">MQEVKRSTRKRKLRIDRVLILLLVILIPVGVILGIVKFLTSSSPYAKYEEYNEETKLAGSMEHDTNEVEDQYYLSVYYPEFNIPVLDKKIKDFKEKELLTNIKHEGMHFICVDYDSEQLFDRFTTVTFHQIVKDKDDKVVAKKDTSFNYDKKTDKILGVKDVLRRDYLNLLNDKAKTAKLDVKSLKSDQLSNFILGKNAVTFYLNDNLDQKMSVNYKDNSAYMKLADKNIPSLYQGNVETPKAQPKVDPNKPMVAITFDDGPHYENTEEIMKTFEKYNGRATFFMLGKNVEINADIVKDVYKRGFEIGNHSWDHEDLRTLDKKGVVSEIYDTQDAIYKLTGYEPTYFRPPYGALNETVLNANQTGYAFWDVDSQDWMLKEAGAIKTSVVKSTKAGNMVVLLHDIHDFSKDSIEPILAALSKDGYQFVTYSTLMQHEKDYLLQLDENYGVPKDIANGK</sequence>
<dbReference type="Gene3D" id="3.20.20.370">
    <property type="entry name" value="Glycoside hydrolase/deacetylase"/>
    <property type="match status" value="1"/>
</dbReference>
<dbReference type="Proteomes" id="UP000515856">
    <property type="component" value="Chromosome"/>
</dbReference>
<keyword evidence="6" id="KW-1185">Reference proteome</keyword>
<dbReference type="CDD" id="cd10954">
    <property type="entry name" value="CE4_CtAXE_like"/>
    <property type="match status" value="1"/>
</dbReference>
<dbReference type="PANTHER" id="PTHR10587:SF133">
    <property type="entry name" value="CHITIN DEACETYLASE 1-RELATED"/>
    <property type="match status" value="1"/>
</dbReference>
<dbReference type="GO" id="GO:0016810">
    <property type="term" value="F:hydrolase activity, acting on carbon-nitrogen (but not peptide) bonds"/>
    <property type="evidence" value="ECO:0007669"/>
    <property type="project" value="InterPro"/>
</dbReference>
<dbReference type="InterPro" id="IPR002509">
    <property type="entry name" value="NODB_dom"/>
</dbReference>
<dbReference type="PANTHER" id="PTHR10587">
    <property type="entry name" value="GLYCOSYL TRANSFERASE-RELATED"/>
    <property type="match status" value="1"/>
</dbReference>
<gene>
    <name evidence="5" type="ORF">H9Q80_00880</name>
</gene>
<dbReference type="InterPro" id="IPR011330">
    <property type="entry name" value="Glyco_hydro/deAcase_b/a-brl"/>
</dbReference>
<reference evidence="5 6" key="1">
    <citation type="submission" date="2020-08" db="EMBL/GenBank/DDBJ databases">
        <authorList>
            <person name="Liu C."/>
            <person name="Sun Q."/>
        </authorList>
    </citation>
    <scope>NUCLEOTIDE SEQUENCE [LARGE SCALE GENOMIC DNA]</scope>
    <source>
        <strain evidence="5 6">NSJ-61</strain>
    </source>
</reference>
<dbReference type="Pfam" id="PF01522">
    <property type="entry name" value="Polysacc_deac_1"/>
    <property type="match status" value="1"/>
</dbReference>
<dbReference type="GO" id="GO:0005975">
    <property type="term" value="P:carbohydrate metabolic process"/>
    <property type="evidence" value="ECO:0007669"/>
    <property type="project" value="InterPro"/>
</dbReference>
<evidence type="ECO:0000313" key="5">
    <source>
        <dbReference type="EMBL" id="QNM12544.1"/>
    </source>
</evidence>
<dbReference type="GO" id="GO:0016020">
    <property type="term" value="C:membrane"/>
    <property type="evidence" value="ECO:0007669"/>
    <property type="project" value="TreeGrafter"/>
</dbReference>
<dbReference type="AlphaFoldDB" id="A0A7G9GP12"/>
<dbReference type="InterPro" id="IPR050248">
    <property type="entry name" value="Polysacc_deacetylase_ArnD"/>
</dbReference>
<dbReference type="SUPFAM" id="SSF88713">
    <property type="entry name" value="Glycoside hydrolase/deacetylase"/>
    <property type="match status" value="1"/>
</dbReference>
<dbReference type="KEGG" id="ehn:H9Q80_00880"/>
<keyword evidence="3" id="KW-1133">Transmembrane helix</keyword>
<evidence type="ECO:0000256" key="2">
    <source>
        <dbReference type="ARBA" id="ARBA00022801"/>
    </source>
</evidence>
<organism evidence="5 6">
    <name type="scientific">[Eubacterium] hominis</name>
    <dbReference type="NCBI Taxonomy" id="2764325"/>
    <lineage>
        <taxon>Bacteria</taxon>
        <taxon>Bacillati</taxon>
        <taxon>Bacillota</taxon>
        <taxon>Erysipelotrichia</taxon>
        <taxon>Erysipelotrichales</taxon>
        <taxon>Erysipelotrichaceae</taxon>
        <taxon>Amedibacillus</taxon>
    </lineage>
</organism>
<keyword evidence="3" id="KW-0812">Transmembrane</keyword>
<evidence type="ECO:0000256" key="1">
    <source>
        <dbReference type="ARBA" id="ARBA00022723"/>
    </source>
</evidence>